<protein>
    <submittedName>
        <fullName evidence="1">Uncharacterized protein</fullName>
    </submittedName>
</protein>
<dbReference type="PANTHER" id="PTHR33647:SF10">
    <property type="entry name" value="DUF4228 DOMAIN-CONTAINING PROTEIN"/>
    <property type="match status" value="1"/>
</dbReference>
<dbReference type="OrthoDB" id="610799at2759"/>
<name>A0A371E4J9_MUCPR</name>
<dbReference type="PANTHER" id="PTHR33647">
    <property type="entry name" value="OS01G0793900 PROTEIN"/>
    <property type="match status" value="1"/>
</dbReference>
<evidence type="ECO:0000313" key="2">
    <source>
        <dbReference type="Proteomes" id="UP000257109"/>
    </source>
</evidence>
<proteinExistence type="predicted"/>
<gene>
    <name evidence="1" type="ORF">CR513_60867</name>
</gene>
<dbReference type="Proteomes" id="UP000257109">
    <property type="component" value="Unassembled WGS sequence"/>
</dbReference>
<dbReference type="AlphaFoldDB" id="A0A371E4J9"/>
<organism evidence="1 2">
    <name type="scientific">Mucuna pruriens</name>
    <name type="common">Velvet bean</name>
    <name type="synonym">Dolichos pruriens</name>
    <dbReference type="NCBI Taxonomy" id="157652"/>
    <lineage>
        <taxon>Eukaryota</taxon>
        <taxon>Viridiplantae</taxon>
        <taxon>Streptophyta</taxon>
        <taxon>Embryophyta</taxon>
        <taxon>Tracheophyta</taxon>
        <taxon>Spermatophyta</taxon>
        <taxon>Magnoliopsida</taxon>
        <taxon>eudicotyledons</taxon>
        <taxon>Gunneridae</taxon>
        <taxon>Pentapetalae</taxon>
        <taxon>rosids</taxon>
        <taxon>fabids</taxon>
        <taxon>Fabales</taxon>
        <taxon>Fabaceae</taxon>
        <taxon>Papilionoideae</taxon>
        <taxon>50 kb inversion clade</taxon>
        <taxon>NPAAA clade</taxon>
        <taxon>indigoferoid/millettioid clade</taxon>
        <taxon>Phaseoleae</taxon>
        <taxon>Mucuna</taxon>
    </lineage>
</organism>
<accession>A0A371E4J9</accession>
<sequence length="138" mass="15505">MGNCCKPASSMEWGGENWSSLTSKKSTCSSKVFDEAHGHDRGLSLGKVKKEKLMAMGALRAYSNANGKVKIRISKKELAELLENQQQVNKKQVRRASAEQVLLRLINARDHDVRHHGLWRPVLETIPEVGSLIDYHIQ</sequence>
<feature type="non-terminal residue" evidence="1">
    <location>
        <position position="1"/>
    </location>
</feature>
<comment type="caution">
    <text evidence="1">The sequence shown here is derived from an EMBL/GenBank/DDBJ whole genome shotgun (WGS) entry which is preliminary data.</text>
</comment>
<dbReference type="EMBL" id="QJKJ01016465">
    <property type="protein sequence ID" value="RDX60951.1"/>
    <property type="molecule type" value="Genomic_DNA"/>
</dbReference>
<evidence type="ECO:0000313" key="1">
    <source>
        <dbReference type="EMBL" id="RDX60951.1"/>
    </source>
</evidence>
<keyword evidence="2" id="KW-1185">Reference proteome</keyword>
<reference evidence="1" key="1">
    <citation type="submission" date="2018-05" db="EMBL/GenBank/DDBJ databases">
        <title>Draft genome of Mucuna pruriens seed.</title>
        <authorList>
            <person name="Nnadi N.E."/>
            <person name="Vos R."/>
            <person name="Hasami M.H."/>
            <person name="Devisetty U.K."/>
            <person name="Aguiy J.C."/>
        </authorList>
    </citation>
    <scope>NUCLEOTIDE SEQUENCE [LARGE SCALE GENOMIC DNA]</scope>
    <source>
        <strain evidence="1">JCA_2017</strain>
    </source>
</reference>